<dbReference type="Proteomes" id="UP000620262">
    <property type="component" value="Unassembled WGS sequence"/>
</dbReference>
<comment type="caution">
    <text evidence="1">The sequence shown here is derived from an EMBL/GenBank/DDBJ whole genome shotgun (WGS) entry which is preliminary data.</text>
</comment>
<gene>
    <name evidence="1" type="ORF">H4W29_003712</name>
</gene>
<reference evidence="1 2" key="1">
    <citation type="submission" date="2020-10" db="EMBL/GenBank/DDBJ databases">
        <title>Sequencing the genomes of 1000 actinobacteria strains.</title>
        <authorList>
            <person name="Klenk H.-P."/>
        </authorList>
    </citation>
    <scope>NUCLEOTIDE SEQUENCE [LARGE SCALE GENOMIC DNA]</scope>
    <source>
        <strain evidence="1 2">DSM 7307</strain>
    </source>
</reference>
<evidence type="ECO:0000313" key="2">
    <source>
        <dbReference type="Proteomes" id="UP000620262"/>
    </source>
</evidence>
<evidence type="ECO:0000313" key="1">
    <source>
        <dbReference type="EMBL" id="MBE1506531.1"/>
    </source>
</evidence>
<dbReference type="EMBL" id="JADBEC010000001">
    <property type="protein sequence ID" value="MBE1506531.1"/>
    <property type="molecule type" value="Genomic_DNA"/>
</dbReference>
<keyword evidence="2" id="KW-1185">Reference proteome</keyword>
<accession>A0ABR9ITK3</accession>
<dbReference type="RefSeq" id="WP_192730222.1">
    <property type="nucleotide sequence ID" value="NZ_BAAAVL010000013.1"/>
</dbReference>
<protein>
    <submittedName>
        <fullName evidence="1">Uncharacterized protein</fullName>
    </submittedName>
</protein>
<organism evidence="1 2">
    <name type="scientific">Rhizobium viscosum</name>
    <name type="common">Arthrobacter viscosus</name>
    <dbReference type="NCBI Taxonomy" id="1673"/>
    <lineage>
        <taxon>Bacteria</taxon>
        <taxon>Pseudomonadati</taxon>
        <taxon>Pseudomonadota</taxon>
        <taxon>Alphaproteobacteria</taxon>
        <taxon>Hyphomicrobiales</taxon>
        <taxon>Rhizobiaceae</taxon>
        <taxon>Rhizobium/Agrobacterium group</taxon>
        <taxon>Rhizobium</taxon>
    </lineage>
</organism>
<proteinExistence type="predicted"/>
<sequence length="51" mass="5310">MAEIGKSGETSDSFETITLLPGGVFGTIENAERHILAVGECAGSDEIARQT</sequence>
<name>A0ABR9ITK3_RHIVS</name>